<feature type="transmembrane region" description="Helical" evidence="1">
    <location>
        <begin position="7"/>
        <end position="23"/>
    </location>
</feature>
<organism evidence="2 3">
    <name type="scientific">Taibaiella soli</name>
    <dbReference type="NCBI Taxonomy" id="1649169"/>
    <lineage>
        <taxon>Bacteria</taxon>
        <taxon>Pseudomonadati</taxon>
        <taxon>Bacteroidota</taxon>
        <taxon>Chitinophagia</taxon>
        <taxon>Chitinophagales</taxon>
        <taxon>Chitinophagaceae</taxon>
        <taxon>Taibaiella</taxon>
    </lineage>
</organism>
<dbReference type="AlphaFoldDB" id="A0A2W2B0X1"/>
<dbReference type="RefSeq" id="WP_110998098.1">
    <property type="nucleotide sequence ID" value="NZ_QKTW01000010.1"/>
</dbReference>
<dbReference type="EMBL" id="QKTW01000010">
    <property type="protein sequence ID" value="PZF73648.1"/>
    <property type="molecule type" value="Genomic_DNA"/>
</dbReference>
<gene>
    <name evidence="2" type="ORF">DN068_06515</name>
</gene>
<name>A0A2W2B0X1_9BACT</name>
<reference evidence="2 3" key="1">
    <citation type="submission" date="2018-06" db="EMBL/GenBank/DDBJ databases">
        <title>Mucibacter soli gen. nov., sp. nov., a new member of the family Chitinophagaceae producing mucin.</title>
        <authorList>
            <person name="Kim M.-K."/>
            <person name="Park S."/>
            <person name="Kim T.-S."/>
            <person name="Joung Y."/>
            <person name="Han J.-H."/>
            <person name="Kim S.B."/>
        </authorList>
    </citation>
    <scope>NUCLEOTIDE SEQUENCE [LARGE SCALE GENOMIC DNA]</scope>
    <source>
        <strain evidence="2 3">R1-15</strain>
    </source>
</reference>
<evidence type="ECO:0000256" key="1">
    <source>
        <dbReference type="SAM" id="Phobius"/>
    </source>
</evidence>
<evidence type="ECO:0000313" key="2">
    <source>
        <dbReference type="EMBL" id="PZF73648.1"/>
    </source>
</evidence>
<feature type="transmembrane region" description="Helical" evidence="1">
    <location>
        <begin position="71"/>
        <end position="91"/>
    </location>
</feature>
<feature type="transmembrane region" description="Helical" evidence="1">
    <location>
        <begin position="103"/>
        <end position="122"/>
    </location>
</feature>
<proteinExistence type="predicted"/>
<keyword evidence="3" id="KW-1185">Reference proteome</keyword>
<keyword evidence="1" id="KW-1133">Transmembrane helix</keyword>
<dbReference type="Proteomes" id="UP000248745">
    <property type="component" value="Unassembled WGS sequence"/>
</dbReference>
<sequence length="149" mass="16888">MKIFERTLLCLIFFAGITRYFHMRGSTVFLTLFCLILALFYLLFSFALLNEIPLKRIFSKSAYNMISGHRIFSSVLMGISSMIVVFGFLFLAERWNGGPAMGVYGLTAVILMLIINGLVFLVTRDKFYGKLLIRGLLFGAAVFGAYFLF</sequence>
<feature type="transmembrane region" description="Helical" evidence="1">
    <location>
        <begin position="29"/>
        <end position="50"/>
    </location>
</feature>
<evidence type="ECO:0000313" key="3">
    <source>
        <dbReference type="Proteomes" id="UP000248745"/>
    </source>
</evidence>
<protein>
    <submittedName>
        <fullName evidence="2">Uncharacterized protein</fullName>
    </submittedName>
</protein>
<keyword evidence="1" id="KW-0812">Transmembrane</keyword>
<comment type="caution">
    <text evidence="2">The sequence shown here is derived from an EMBL/GenBank/DDBJ whole genome shotgun (WGS) entry which is preliminary data.</text>
</comment>
<accession>A0A2W2B0X1</accession>
<keyword evidence="1" id="KW-0472">Membrane</keyword>
<feature type="transmembrane region" description="Helical" evidence="1">
    <location>
        <begin position="131"/>
        <end position="148"/>
    </location>
</feature>